<dbReference type="InterPro" id="IPR046357">
    <property type="entry name" value="PPIase_dom_sf"/>
</dbReference>
<keyword evidence="1" id="KW-0697">Rotamase</keyword>
<feature type="signal peptide" evidence="2">
    <location>
        <begin position="1"/>
        <end position="26"/>
    </location>
</feature>
<accession>A0A4R8M6J8</accession>
<name>A0A4R8M6J8_9BACT</name>
<gene>
    <name evidence="4" type="ORF">C8D99_1108</name>
</gene>
<protein>
    <submittedName>
        <fullName evidence="4">Peptidyl-prolyl cis-trans isomerase C</fullName>
    </submittedName>
</protein>
<evidence type="ECO:0000313" key="5">
    <source>
        <dbReference type="Proteomes" id="UP000295066"/>
    </source>
</evidence>
<feature type="chain" id="PRO_5020764398" evidence="2">
    <location>
        <begin position="27"/>
        <end position="284"/>
    </location>
</feature>
<sequence length="284" mass="30686">MKRQIRKAFCTILVFLLLAAVPSTVAAETALMVGDEKVSTDEILYLLGLELGGSDALAALAAKEMTKEERAGFLGRVSMALLFSRGAVLKGLHLDPKIAAQIRWNQINLLANAYIASLAPRLAFGEKELKAYFEKNREKYVRKSSARIRHIFITSGEKGRSALLALLSGEDFFSVAGRFSEDPDSSVSGGEAGWAEEGTLAESLDRLVFSSPLNTVVGPVEAGAGFFIFEVLERQEGRSLSFSEAKKLITADLEKAVLAGEASSLGKRFPVVSSPDILGRFPVR</sequence>
<dbReference type="InterPro" id="IPR050245">
    <property type="entry name" value="PrsA_foldase"/>
</dbReference>
<organism evidence="4 5">
    <name type="scientific">Aminivibrio pyruvatiphilus</name>
    <dbReference type="NCBI Taxonomy" id="1005740"/>
    <lineage>
        <taxon>Bacteria</taxon>
        <taxon>Thermotogati</taxon>
        <taxon>Synergistota</taxon>
        <taxon>Synergistia</taxon>
        <taxon>Synergistales</taxon>
        <taxon>Aminobacteriaceae</taxon>
        <taxon>Aminivibrio</taxon>
    </lineage>
</organism>
<dbReference type="Proteomes" id="UP000295066">
    <property type="component" value="Unassembled WGS sequence"/>
</dbReference>
<keyword evidence="5" id="KW-1185">Reference proteome</keyword>
<reference evidence="4 5" key="1">
    <citation type="submission" date="2019-03" db="EMBL/GenBank/DDBJ databases">
        <title>Genomic Encyclopedia of Type Strains, Phase IV (KMG-IV): sequencing the most valuable type-strain genomes for metagenomic binning, comparative biology and taxonomic classification.</title>
        <authorList>
            <person name="Goeker M."/>
        </authorList>
    </citation>
    <scope>NUCLEOTIDE SEQUENCE [LARGE SCALE GENOMIC DNA]</scope>
    <source>
        <strain evidence="4 5">DSM 25964</strain>
    </source>
</reference>
<dbReference type="PANTHER" id="PTHR47245:SF2">
    <property type="entry name" value="PEPTIDYL-PROLYL CIS-TRANS ISOMERASE HP_0175-RELATED"/>
    <property type="match status" value="1"/>
</dbReference>
<dbReference type="PROSITE" id="PS50198">
    <property type="entry name" value="PPIC_PPIASE_2"/>
    <property type="match status" value="1"/>
</dbReference>
<dbReference type="InterPro" id="IPR000297">
    <property type="entry name" value="PPIase_PpiC"/>
</dbReference>
<feature type="domain" description="PpiC" evidence="3">
    <location>
        <begin position="143"/>
        <end position="233"/>
    </location>
</feature>
<dbReference type="GO" id="GO:0003755">
    <property type="term" value="F:peptidyl-prolyl cis-trans isomerase activity"/>
    <property type="evidence" value="ECO:0007669"/>
    <property type="project" value="UniProtKB-KW"/>
</dbReference>
<dbReference type="Gene3D" id="3.10.50.40">
    <property type="match status" value="1"/>
</dbReference>
<keyword evidence="2" id="KW-0732">Signal</keyword>
<evidence type="ECO:0000259" key="3">
    <source>
        <dbReference type="PROSITE" id="PS50198"/>
    </source>
</evidence>
<evidence type="ECO:0000313" key="4">
    <source>
        <dbReference type="EMBL" id="TDY59882.1"/>
    </source>
</evidence>
<dbReference type="EMBL" id="SORI01000010">
    <property type="protein sequence ID" value="TDY59882.1"/>
    <property type="molecule type" value="Genomic_DNA"/>
</dbReference>
<dbReference type="Pfam" id="PF13145">
    <property type="entry name" value="Rotamase_2"/>
    <property type="match status" value="1"/>
</dbReference>
<dbReference type="SUPFAM" id="SSF54534">
    <property type="entry name" value="FKBP-like"/>
    <property type="match status" value="1"/>
</dbReference>
<dbReference type="AlphaFoldDB" id="A0A4R8M6J8"/>
<proteinExistence type="predicted"/>
<dbReference type="PANTHER" id="PTHR47245">
    <property type="entry name" value="PEPTIDYLPROLYL ISOMERASE"/>
    <property type="match status" value="1"/>
</dbReference>
<keyword evidence="1 4" id="KW-0413">Isomerase</keyword>
<dbReference type="OrthoDB" id="270355at2"/>
<dbReference type="RefSeq" id="WP_133957726.1">
    <property type="nucleotide sequence ID" value="NZ_SORI01000010.1"/>
</dbReference>
<comment type="caution">
    <text evidence="4">The sequence shown here is derived from an EMBL/GenBank/DDBJ whole genome shotgun (WGS) entry which is preliminary data.</text>
</comment>
<evidence type="ECO:0000256" key="1">
    <source>
        <dbReference type="PROSITE-ProRule" id="PRU00278"/>
    </source>
</evidence>
<evidence type="ECO:0000256" key="2">
    <source>
        <dbReference type="SAM" id="SignalP"/>
    </source>
</evidence>